<sequence length="330" mass="39539">MEIDFVITWVNMDDPEWQKEFAKYSGKTVTEKNSVTDARFRDYGFLKYWFRGVEKFAPWVRKIHFITSGQKPDWLDAENPKINLVSHKDYIPQQFLPTYNSVVIERYIHKIPGLADHFVYFNDDFYIINSITPERFFRNGLPCDIAAFQYNPSWSQWYRRIKNNIRIINANFSKPEVMARFHDKWFDKSYGSRARWNYLLRYYDKFITLRTPHNAQPYLKSTFEEVWQAAGKELTATSVNRFRASDDYTPELFRTWQICKGNFEPYNTYSDTKMFPLMIKSKKAIKAIREQSYSLICLNDNIHIRNYNQVMAEVRDAFESILPEKSSFEL</sequence>
<evidence type="ECO:0000256" key="4">
    <source>
        <dbReference type="ARBA" id="ARBA00023169"/>
    </source>
</evidence>
<evidence type="ECO:0000259" key="8">
    <source>
        <dbReference type="Pfam" id="PF17103"/>
    </source>
</evidence>
<evidence type="ECO:0000256" key="3">
    <source>
        <dbReference type="ARBA" id="ARBA00022679"/>
    </source>
</evidence>
<dbReference type="GO" id="GO:0000271">
    <property type="term" value="P:polysaccharide biosynthetic process"/>
    <property type="evidence" value="ECO:0007669"/>
    <property type="project" value="UniProtKB-KW"/>
</dbReference>
<dbReference type="InterPro" id="IPR031356">
    <property type="entry name" value="Stealth_CR4"/>
</dbReference>
<reference evidence="10" key="1">
    <citation type="submission" date="2018-02" db="EMBL/GenBank/DDBJ databases">
        <authorList>
            <person name="Clavel T."/>
            <person name="Strowig T."/>
        </authorList>
    </citation>
    <scope>NUCLEOTIDE SEQUENCE [LARGE SCALE GENOMIC DNA]</scope>
    <source>
        <strain evidence="10">DSM 103720</strain>
    </source>
</reference>
<dbReference type="EMBL" id="PUEC01000005">
    <property type="protein sequence ID" value="PWB03483.1"/>
    <property type="molecule type" value="Genomic_DNA"/>
</dbReference>
<proteinExistence type="inferred from homology"/>
<keyword evidence="4" id="KW-0270">Exopolysaccharide synthesis</keyword>
<organism evidence="9 10">
    <name type="scientific">Duncaniella muris</name>
    <dbReference type="NCBI Taxonomy" id="2094150"/>
    <lineage>
        <taxon>Bacteria</taxon>
        <taxon>Pseudomonadati</taxon>
        <taxon>Bacteroidota</taxon>
        <taxon>Bacteroidia</taxon>
        <taxon>Bacteroidales</taxon>
        <taxon>Muribaculaceae</taxon>
        <taxon>Duncaniella</taxon>
    </lineage>
</organism>
<dbReference type="AlphaFoldDB" id="A0A2V1ILP9"/>
<feature type="domain" description="Stealth protein CR2 conserved region 2" evidence="6">
    <location>
        <begin position="39"/>
        <end position="139"/>
    </location>
</feature>
<evidence type="ECO:0000259" key="7">
    <source>
        <dbReference type="Pfam" id="PF17101"/>
    </source>
</evidence>
<dbReference type="InterPro" id="IPR047141">
    <property type="entry name" value="Stealth"/>
</dbReference>
<evidence type="ECO:0000259" key="6">
    <source>
        <dbReference type="Pfam" id="PF11380"/>
    </source>
</evidence>
<dbReference type="Proteomes" id="UP000244905">
    <property type="component" value="Unassembled WGS sequence"/>
</dbReference>
<feature type="domain" description="Stealth protein CR4 conserved region 4" evidence="8">
    <location>
        <begin position="287"/>
        <end position="330"/>
    </location>
</feature>
<evidence type="ECO:0000256" key="1">
    <source>
        <dbReference type="ARBA" id="ARBA00007583"/>
    </source>
</evidence>
<name>A0A2V1ILP9_9BACT</name>
<dbReference type="PANTHER" id="PTHR24045">
    <property type="match status" value="1"/>
</dbReference>
<keyword evidence="3" id="KW-0808">Transferase</keyword>
<dbReference type="GO" id="GO:0016772">
    <property type="term" value="F:transferase activity, transferring phosphorus-containing groups"/>
    <property type="evidence" value="ECO:0007669"/>
    <property type="project" value="InterPro"/>
</dbReference>
<evidence type="ECO:0000256" key="5">
    <source>
        <dbReference type="ARBA" id="ARBA00032902"/>
    </source>
</evidence>
<dbReference type="PANTHER" id="PTHR24045:SF0">
    <property type="entry name" value="N-ACETYLGLUCOSAMINE-1-PHOSPHOTRANSFERASE SUBUNITS ALPHA_BETA"/>
    <property type="match status" value="1"/>
</dbReference>
<protein>
    <recommendedName>
        <fullName evidence="2">Capsular polysaccharide phosphotransferase SacB</fullName>
    </recommendedName>
    <alternativeName>
        <fullName evidence="5">Stealth protein SacB</fullName>
    </alternativeName>
</protein>
<accession>A0A2V1ILP9</accession>
<keyword evidence="10" id="KW-1185">Reference proteome</keyword>
<dbReference type="Pfam" id="PF11380">
    <property type="entry name" value="Stealth_CR2"/>
    <property type="match status" value="1"/>
</dbReference>
<comment type="similarity">
    <text evidence="1">Belongs to the stealth family.</text>
</comment>
<dbReference type="GeneID" id="82525435"/>
<dbReference type="Pfam" id="PF17103">
    <property type="entry name" value="Stealth_CR4"/>
    <property type="match status" value="1"/>
</dbReference>
<dbReference type="InterPro" id="IPR031358">
    <property type="entry name" value="Stealth_CR1"/>
</dbReference>
<evidence type="ECO:0000256" key="2">
    <source>
        <dbReference type="ARBA" id="ARBA00022423"/>
    </source>
</evidence>
<dbReference type="InterPro" id="IPR021520">
    <property type="entry name" value="Stealth_CR2"/>
</dbReference>
<comment type="caution">
    <text evidence="9">The sequence shown here is derived from an EMBL/GenBank/DDBJ whole genome shotgun (WGS) entry which is preliminary data.</text>
</comment>
<dbReference type="RefSeq" id="WP_107031593.1">
    <property type="nucleotide sequence ID" value="NZ_CAXHPX010000002.1"/>
</dbReference>
<evidence type="ECO:0000313" key="9">
    <source>
        <dbReference type="EMBL" id="PWB03483.1"/>
    </source>
</evidence>
<feature type="domain" description="Stealth protein CR1 conserved region 1" evidence="7">
    <location>
        <begin position="1"/>
        <end position="27"/>
    </location>
</feature>
<gene>
    <name evidence="9" type="ORF">C5O23_03590</name>
</gene>
<evidence type="ECO:0000313" key="10">
    <source>
        <dbReference type="Proteomes" id="UP000244905"/>
    </source>
</evidence>
<dbReference type="Pfam" id="PF17101">
    <property type="entry name" value="Stealth_CR1"/>
    <property type="match status" value="1"/>
</dbReference>